<feature type="transmembrane region" description="Helical" evidence="9">
    <location>
        <begin position="223"/>
        <end position="241"/>
    </location>
</feature>
<evidence type="ECO:0000256" key="7">
    <source>
        <dbReference type="ARBA" id="ARBA00023136"/>
    </source>
</evidence>
<feature type="transmembrane region" description="Helical" evidence="9">
    <location>
        <begin position="481"/>
        <end position="503"/>
    </location>
</feature>
<proteinExistence type="inferred from homology"/>
<dbReference type="GO" id="GO:0005774">
    <property type="term" value="C:vacuolar membrane"/>
    <property type="evidence" value="ECO:0007669"/>
    <property type="project" value="TreeGrafter"/>
</dbReference>
<evidence type="ECO:0000313" key="12">
    <source>
        <dbReference type="Proteomes" id="UP000799767"/>
    </source>
</evidence>
<evidence type="ECO:0000313" key="11">
    <source>
        <dbReference type="EMBL" id="KAF2483597.1"/>
    </source>
</evidence>
<protein>
    <submittedName>
        <fullName evidence="11">Transmembrane amino acid transporter protein-domain-containing protein</fullName>
    </submittedName>
</protein>
<keyword evidence="5" id="KW-0029">Amino-acid transport</keyword>
<dbReference type="PANTHER" id="PTHR22950">
    <property type="entry name" value="AMINO ACID TRANSPORTER"/>
    <property type="match status" value="1"/>
</dbReference>
<dbReference type="Proteomes" id="UP000799767">
    <property type="component" value="Unassembled WGS sequence"/>
</dbReference>
<keyword evidence="6 9" id="KW-1133">Transmembrane helix</keyword>
<evidence type="ECO:0000256" key="4">
    <source>
        <dbReference type="ARBA" id="ARBA00022692"/>
    </source>
</evidence>
<feature type="transmembrane region" description="Helical" evidence="9">
    <location>
        <begin position="168"/>
        <end position="184"/>
    </location>
</feature>
<feature type="transmembrane region" description="Helical" evidence="9">
    <location>
        <begin position="274"/>
        <end position="299"/>
    </location>
</feature>
<dbReference type="GO" id="GO:0015179">
    <property type="term" value="F:L-amino acid transmembrane transporter activity"/>
    <property type="evidence" value="ECO:0007669"/>
    <property type="project" value="TreeGrafter"/>
</dbReference>
<evidence type="ECO:0000256" key="3">
    <source>
        <dbReference type="ARBA" id="ARBA00022448"/>
    </source>
</evidence>
<evidence type="ECO:0000256" key="8">
    <source>
        <dbReference type="SAM" id="MobiDB-lite"/>
    </source>
</evidence>
<feature type="region of interest" description="Disordered" evidence="8">
    <location>
        <begin position="40"/>
        <end position="117"/>
    </location>
</feature>
<dbReference type="RefSeq" id="XP_033590167.1">
    <property type="nucleotide sequence ID" value="XM_033737168.1"/>
</dbReference>
<feature type="compositionally biased region" description="Basic and acidic residues" evidence="8">
    <location>
        <begin position="95"/>
        <end position="117"/>
    </location>
</feature>
<accession>A0A6A6PWC6</accession>
<dbReference type="Gene3D" id="1.20.1740.10">
    <property type="entry name" value="Amino acid/polyamine transporter I"/>
    <property type="match status" value="1"/>
</dbReference>
<feature type="transmembrane region" description="Helical" evidence="9">
    <location>
        <begin position="515"/>
        <end position="535"/>
    </location>
</feature>
<evidence type="ECO:0000256" key="1">
    <source>
        <dbReference type="ARBA" id="ARBA00004141"/>
    </source>
</evidence>
<evidence type="ECO:0000256" key="9">
    <source>
        <dbReference type="SAM" id="Phobius"/>
    </source>
</evidence>
<organism evidence="11 12">
    <name type="scientific">Neohortaea acidophila</name>
    <dbReference type="NCBI Taxonomy" id="245834"/>
    <lineage>
        <taxon>Eukaryota</taxon>
        <taxon>Fungi</taxon>
        <taxon>Dikarya</taxon>
        <taxon>Ascomycota</taxon>
        <taxon>Pezizomycotina</taxon>
        <taxon>Dothideomycetes</taxon>
        <taxon>Dothideomycetidae</taxon>
        <taxon>Mycosphaerellales</taxon>
        <taxon>Teratosphaeriaceae</taxon>
        <taxon>Neohortaea</taxon>
    </lineage>
</organism>
<feature type="domain" description="Amino acid transporter transmembrane" evidence="10">
    <location>
        <begin position="140"/>
        <end position="533"/>
    </location>
</feature>
<keyword evidence="12" id="KW-1185">Reference proteome</keyword>
<dbReference type="OrthoDB" id="655540at2759"/>
<comment type="subcellular location">
    <subcellularLocation>
        <location evidence="1">Membrane</location>
        <topology evidence="1">Multi-pass membrane protein</topology>
    </subcellularLocation>
</comment>
<evidence type="ECO:0000256" key="2">
    <source>
        <dbReference type="ARBA" id="ARBA00008066"/>
    </source>
</evidence>
<comment type="similarity">
    <text evidence="2">Belongs to the amino acid/polyamine transporter 2 family.</text>
</comment>
<feature type="compositionally biased region" description="Basic and acidic residues" evidence="8">
    <location>
        <begin position="50"/>
        <end position="59"/>
    </location>
</feature>
<evidence type="ECO:0000259" key="10">
    <source>
        <dbReference type="Pfam" id="PF01490"/>
    </source>
</evidence>
<evidence type="ECO:0000256" key="6">
    <source>
        <dbReference type="ARBA" id="ARBA00022989"/>
    </source>
</evidence>
<dbReference type="GeneID" id="54478170"/>
<reference evidence="11" key="1">
    <citation type="journal article" date="2020" name="Stud. Mycol.">
        <title>101 Dothideomycetes genomes: a test case for predicting lifestyles and emergence of pathogens.</title>
        <authorList>
            <person name="Haridas S."/>
            <person name="Albert R."/>
            <person name="Binder M."/>
            <person name="Bloem J."/>
            <person name="Labutti K."/>
            <person name="Salamov A."/>
            <person name="Andreopoulos B."/>
            <person name="Baker S."/>
            <person name="Barry K."/>
            <person name="Bills G."/>
            <person name="Bluhm B."/>
            <person name="Cannon C."/>
            <person name="Castanera R."/>
            <person name="Culley D."/>
            <person name="Daum C."/>
            <person name="Ezra D."/>
            <person name="Gonzalez J."/>
            <person name="Henrissat B."/>
            <person name="Kuo A."/>
            <person name="Liang C."/>
            <person name="Lipzen A."/>
            <person name="Lutzoni F."/>
            <person name="Magnuson J."/>
            <person name="Mondo S."/>
            <person name="Nolan M."/>
            <person name="Ohm R."/>
            <person name="Pangilinan J."/>
            <person name="Park H.-J."/>
            <person name="Ramirez L."/>
            <person name="Alfaro M."/>
            <person name="Sun H."/>
            <person name="Tritt A."/>
            <person name="Yoshinaga Y."/>
            <person name="Zwiers L.-H."/>
            <person name="Turgeon B."/>
            <person name="Goodwin S."/>
            <person name="Spatafora J."/>
            <person name="Crous P."/>
            <person name="Grigoriev I."/>
        </authorList>
    </citation>
    <scope>NUCLEOTIDE SEQUENCE</scope>
    <source>
        <strain evidence="11">CBS 113389</strain>
    </source>
</reference>
<keyword evidence="7 9" id="KW-0472">Membrane</keyword>
<dbReference type="PANTHER" id="PTHR22950:SF692">
    <property type="entry name" value="TRANSMEMBRANE AMINO ACID TRANSPORTER FAMILY PROTEIN"/>
    <property type="match status" value="1"/>
</dbReference>
<name>A0A6A6PWC6_9PEZI</name>
<feature type="transmembrane region" description="Helical" evidence="9">
    <location>
        <begin position="356"/>
        <end position="379"/>
    </location>
</feature>
<feature type="transmembrane region" description="Helical" evidence="9">
    <location>
        <begin position="322"/>
        <end position="344"/>
    </location>
</feature>
<sequence>MANENSIGAYIRSISRASGFNDLRPRLRQVLLGEDEEITDEHRHRHHHHTGSDTGHEIGRGTANEQTPLLTNGDALHGEDDTSLEPLQSHVSGPSHDRVQELARQRNESRAQLKDGDREPLLITKVRRDDGTEAEVIVGQSTLPQTIFNSSNTLIGVGILSLPLGIKYAGWILGLTGLLLSALVSKYSAGLLAKCIDVDSSLANFADIAFVAYGEPGRIATSLLITLELLVACVGLVILFADTLSSLISGLSSVHWKILCGCVLAPLQFLPMRLLGFTSFLGVFCNLVLLVLALVVGIMKPHGPGSLRKVATTYAFPPNWRALPLSFGLIMALWSGHSVFPQIYRDMRHPHKYARALNLVFSFVTCVDVAMAVIGYLLYGDKLLDEVTTNMIKTEGYSRAVKITIMVMVATVPITKFPLHAAPIVSTLEVFTGVDSRAALLKPNRLNQSKFLTRLTRALFRIAVALLAILLAIAVPSFEAISALLGGFFGFLICVIMPVGYHLKIFGKQIARRQVVLDWVFIVVSVALACVGTVWEFLPRKWIGV</sequence>
<dbReference type="InterPro" id="IPR013057">
    <property type="entry name" value="AA_transpt_TM"/>
</dbReference>
<gene>
    <name evidence="11" type="ORF">BDY17DRAFT_324318</name>
</gene>
<dbReference type="Pfam" id="PF01490">
    <property type="entry name" value="Aa_trans"/>
    <property type="match status" value="1"/>
</dbReference>
<dbReference type="AlphaFoldDB" id="A0A6A6PWC6"/>
<keyword evidence="3" id="KW-0813">Transport</keyword>
<feature type="transmembrane region" description="Helical" evidence="9">
    <location>
        <begin position="458"/>
        <end position="475"/>
    </location>
</feature>
<keyword evidence="4 9" id="KW-0812">Transmembrane</keyword>
<dbReference type="EMBL" id="MU001635">
    <property type="protein sequence ID" value="KAF2483597.1"/>
    <property type="molecule type" value="Genomic_DNA"/>
</dbReference>
<evidence type="ECO:0000256" key="5">
    <source>
        <dbReference type="ARBA" id="ARBA00022970"/>
    </source>
</evidence>